<dbReference type="Gene3D" id="1.25.40.10">
    <property type="entry name" value="Tetratricopeptide repeat domain"/>
    <property type="match status" value="1"/>
</dbReference>
<feature type="region of interest" description="Disordered" evidence="2">
    <location>
        <begin position="83"/>
        <end position="109"/>
    </location>
</feature>
<reference evidence="3" key="1">
    <citation type="journal article" date="2023" name="Mol. Phylogenet. Evol.">
        <title>Genome-scale phylogeny and comparative genomics of the fungal order Sordariales.</title>
        <authorList>
            <person name="Hensen N."/>
            <person name="Bonometti L."/>
            <person name="Westerberg I."/>
            <person name="Brannstrom I.O."/>
            <person name="Guillou S."/>
            <person name="Cros-Aarteil S."/>
            <person name="Calhoun S."/>
            <person name="Haridas S."/>
            <person name="Kuo A."/>
            <person name="Mondo S."/>
            <person name="Pangilinan J."/>
            <person name="Riley R."/>
            <person name="LaButti K."/>
            <person name="Andreopoulos B."/>
            <person name="Lipzen A."/>
            <person name="Chen C."/>
            <person name="Yan M."/>
            <person name="Daum C."/>
            <person name="Ng V."/>
            <person name="Clum A."/>
            <person name="Steindorff A."/>
            <person name="Ohm R.A."/>
            <person name="Martin F."/>
            <person name="Silar P."/>
            <person name="Natvig D.O."/>
            <person name="Lalanne C."/>
            <person name="Gautier V."/>
            <person name="Ament-Velasquez S.L."/>
            <person name="Kruys A."/>
            <person name="Hutchinson M.I."/>
            <person name="Powell A.J."/>
            <person name="Barry K."/>
            <person name="Miller A.N."/>
            <person name="Grigoriev I.V."/>
            <person name="Debuchy R."/>
            <person name="Gladieux P."/>
            <person name="Hiltunen Thoren M."/>
            <person name="Johannesson H."/>
        </authorList>
    </citation>
    <scope>NUCLEOTIDE SEQUENCE</scope>
    <source>
        <strain evidence="3">CBS 990.96</strain>
    </source>
</reference>
<evidence type="ECO:0000256" key="1">
    <source>
        <dbReference type="SAM" id="Coils"/>
    </source>
</evidence>
<feature type="coiled-coil region" evidence="1">
    <location>
        <begin position="556"/>
        <end position="583"/>
    </location>
</feature>
<comment type="caution">
    <text evidence="3">The sequence shown here is derived from an EMBL/GenBank/DDBJ whole genome shotgun (WGS) entry which is preliminary data.</text>
</comment>
<keyword evidence="4" id="KW-1185">Reference proteome</keyword>
<dbReference type="InterPro" id="IPR011990">
    <property type="entry name" value="TPR-like_helical_dom_sf"/>
</dbReference>
<feature type="compositionally biased region" description="Polar residues" evidence="2">
    <location>
        <begin position="370"/>
        <end position="380"/>
    </location>
</feature>
<dbReference type="SUPFAM" id="SSF48452">
    <property type="entry name" value="TPR-like"/>
    <property type="match status" value="1"/>
</dbReference>
<name>A0AAN6YNY3_9PEZI</name>
<evidence type="ECO:0000256" key="2">
    <source>
        <dbReference type="SAM" id="MobiDB-lite"/>
    </source>
</evidence>
<dbReference type="EMBL" id="MU865483">
    <property type="protein sequence ID" value="KAK4222236.1"/>
    <property type="molecule type" value="Genomic_DNA"/>
</dbReference>
<evidence type="ECO:0000313" key="3">
    <source>
        <dbReference type="EMBL" id="KAK4222236.1"/>
    </source>
</evidence>
<feature type="compositionally biased region" description="Polar residues" evidence="2">
    <location>
        <begin position="84"/>
        <end position="103"/>
    </location>
</feature>
<sequence>MSLPPPAQQVLTSLIISRNKHWKYISAYHGTWLQLPPEILENLAHINYNTIRPRPIDPTVFFDLLKIRRLVEQATDLACRAASGQGSNNQLPGTSGHNQNGSGIQPGFRSGRDNMSAEFKFRIREQACQKLAAAYRLDEIACSVNIMQSASALENVGRDVLNRSPHDPDATYVHFFHEKIPSRQLAECTSYDALNKIIQLRPNDPEPLRTRGTVRVFKEDYSGAIADFTEAIKLHQRNPHAAANRLERQVLTRTGRVQEIYLKPDEQPTSMETSIYFHRANVYLTIASQHAAAAFPEDASSQSGDITPEIFEARKQVRANAKRALRDYTAFLSRFEFSPNIPLSVAKEFVEKTQFAVHGKDSMKGRYPQRSGSPSGAMSNSPHKIYAVSELFTPTPPTDLRPFLNNQVITRPTALQDSVVVTETVTYHPLLTEALHCLLLCHCLMQTSTKELLRHAYMVARLSRLSDGYPIFQTSRSPARTDWMEVIRATENWLGLTATWEELCKPTPVPFLHTGPDGTTSLHIPQDAAQAAIQSSLIDAAKTLTLSPEHAATPNSMRALETAKRIEARREEERRQHENYEHMLDTFVDGRVLNPDTFARAMTARKLRAERDYLIENAVRRMDLTMIPAATAAFAEAKAAIPSTAAVIPPVDTTDNDAQPGAAAPHVIDKEKHRLALAQNVAAARDPNNPEYALLTDRAISVARWVLEAPPNAGVVPGEKGGARKKKKKPANSSVKKTTTTTSPDEPTAEKN</sequence>
<evidence type="ECO:0000313" key="4">
    <source>
        <dbReference type="Proteomes" id="UP001301958"/>
    </source>
</evidence>
<reference evidence="3" key="2">
    <citation type="submission" date="2023-05" db="EMBL/GenBank/DDBJ databases">
        <authorList>
            <consortium name="Lawrence Berkeley National Laboratory"/>
            <person name="Steindorff A."/>
            <person name="Hensen N."/>
            <person name="Bonometti L."/>
            <person name="Westerberg I."/>
            <person name="Brannstrom I.O."/>
            <person name="Guillou S."/>
            <person name="Cros-Aarteil S."/>
            <person name="Calhoun S."/>
            <person name="Haridas S."/>
            <person name="Kuo A."/>
            <person name="Mondo S."/>
            <person name="Pangilinan J."/>
            <person name="Riley R."/>
            <person name="Labutti K."/>
            <person name="Andreopoulos B."/>
            <person name="Lipzen A."/>
            <person name="Chen C."/>
            <person name="Yanf M."/>
            <person name="Daum C."/>
            <person name="Ng V."/>
            <person name="Clum A."/>
            <person name="Ohm R."/>
            <person name="Martin F."/>
            <person name="Silar P."/>
            <person name="Natvig D."/>
            <person name="Lalanne C."/>
            <person name="Gautier V."/>
            <person name="Ament-Velasquez S.L."/>
            <person name="Kruys A."/>
            <person name="Hutchinson M.I."/>
            <person name="Powell A.J."/>
            <person name="Barry K."/>
            <person name="Miller A.N."/>
            <person name="Grigoriev I.V."/>
            <person name="Debuchy R."/>
            <person name="Gladieux P."/>
            <person name="Thoren M.H."/>
            <person name="Johannesson H."/>
        </authorList>
    </citation>
    <scope>NUCLEOTIDE SEQUENCE</scope>
    <source>
        <strain evidence="3">CBS 990.96</strain>
    </source>
</reference>
<organism evidence="3 4">
    <name type="scientific">Podospora fimiseda</name>
    <dbReference type="NCBI Taxonomy" id="252190"/>
    <lineage>
        <taxon>Eukaryota</taxon>
        <taxon>Fungi</taxon>
        <taxon>Dikarya</taxon>
        <taxon>Ascomycota</taxon>
        <taxon>Pezizomycotina</taxon>
        <taxon>Sordariomycetes</taxon>
        <taxon>Sordariomycetidae</taxon>
        <taxon>Sordariales</taxon>
        <taxon>Podosporaceae</taxon>
        <taxon>Podospora</taxon>
    </lineage>
</organism>
<accession>A0AAN6YNY3</accession>
<gene>
    <name evidence="3" type="ORF">QBC38DRAFT_375531</name>
</gene>
<dbReference type="Proteomes" id="UP001301958">
    <property type="component" value="Unassembled WGS sequence"/>
</dbReference>
<protein>
    <submittedName>
        <fullName evidence="3">Uncharacterized protein</fullName>
    </submittedName>
</protein>
<proteinExistence type="predicted"/>
<feature type="compositionally biased region" description="Low complexity" evidence="2">
    <location>
        <begin position="731"/>
        <end position="742"/>
    </location>
</feature>
<keyword evidence="1" id="KW-0175">Coiled coil</keyword>
<dbReference type="AlphaFoldDB" id="A0AAN6YNY3"/>
<feature type="region of interest" description="Disordered" evidence="2">
    <location>
        <begin position="360"/>
        <end position="380"/>
    </location>
</feature>
<feature type="region of interest" description="Disordered" evidence="2">
    <location>
        <begin position="710"/>
        <end position="752"/>
    </location>
</feature>